<keyword evidence="2" id="KW-1185">Reference proteome</keyword>
<name>A0A372JAJ1_9ACTN</name>
<dbReference type="EMBL" id="QURH01001030">
    <property type="protein sequence ID" value="RFU36836.1"/>
    <property type="molecule type" value="Genomic_DNA"/>
</dbReference>
<comment type="caution">
    <text evidence="1">The sequence shown here is derived from an EMBL/GenBank/DDBJ whole genome shotgun (WGS) entry which is preliminary data.</text>
</comment>
<protein>
    <submittedName>
        <fullName evidence="1">Uncharacterized protein</fullName>
    </submittedName>
</protein>
<reference evidence="1 2" key="1">
    <citation type="submission" date="2018-08" db="EMBL/GenBank/DDBJ databases">
        <title>Actinomadura jelena sp. nov., a novel Actinomycete isolated from soil in Chad.</title>
        <authorList>
            <person name="Shi L."/>
        </authorList>
    </citation>
    <scope>NUCLEOTIDE SEQUENCE [LARGE SCALE GENOMIC DNA]</scope>
    <source>
        <strain evidence="1 2">NEAU-G17</strain>
    </source>
</reference>
<organism evidence="1 2">
    <name type="scientific">Actinomadura logoneensis</name>
    <dbReference type="NCBI Taxonomy" id="2293572"/>
    <lineage>
        <taxon>Bacteria</taxon>
        <taxon>Bacillati</taxon>
        <taxon>Actinomycetota</taxon>
        <taxon>Actinomycetes</taxon>
        <taxon>Streptosporangiales</taxon>
        <taxon>Thermomonosporaceae</taxon>
        <taxon>Actinomadura</taxon>
    </lineage>
</organism>
<accession>A0A372JAJ1</accession>
<dbReference type="OrthoDB" id="5144898at2"/>
<gene>
    <name evidence="1" type="ORF">DZF91_36125</name>
</gene>
<evidence type="ECO:0000313" key="1">
    <source>
        <dbReference type="EMBL" id="RFU36836.1"/>
    </source>
</evidence>
<dbReference type="Proteomes" id="UP000261811">
    <property type="component" value="Unassembled WGS sequence"/>
</dbReference>
<dbReference type="AlphaFoldDB" id="A0A372JAJ1"/>
<proteinExistence type="predicted"/>
<evidence type="ECO:0000313" key="2">
    <source>
        <dbReference type="Proteomes" id="UP000261811"/>
    </source>
</evidence>
<sequence length="165" mass="17917">MRLLRSNRALPADVRAALDLPRGDRVLAAAPTRGGSHVVATARALYVPTVDGLTRVPWEQVDQASWKDGWLHVHETMGGPEHHVRLTEPGSVPETVRERVTSTVAVSHHAELPNGGGVRIAGRRAPGGGEVRWTFVFDPGLDPKDPGLRAQAEQVLEDLRRQTGL</sequence>